<evidence type="ECO:0008006" key="4">
    <source>
        <dbReference type="Google" id="ProtNLM"/>
    </source>
</evidence>
<protein>
    <recommendedName>
        <fullName evidence="4">DUF4389 domain-containing protein</fullName>
    </recommendedName>
</protein>
<reference evidence="2 3" key="1">
    <citation type="submission" date="2020-08" db="EMBL/GenBank/DDBJ databases">
        <title>Genomic Encyclopedia of Type Strains, Phase IV (KMG-IV): sequencing the most valuable type-strain genomes for metagenomic binning, comparative biology and taxonomic classification.</title>
        <authorList>
            <person name="Goeker M."/>
        </authorList>
    </citation>
    <scope>NUCLEOTIDE SEQUENCE [LARGE SCALE GENOMIC DNA]</scope>
    <source>
        <strain evidence="2 3">DSM 22368</strain>
    </source>
</reference>
<sequence length="93" mass="10746">MSDSHMPHKYSFLGAEIWIRLVFMVIYSITLKLALLVLGLVAVVQFFIALIQGQANSDIIKFSESCAQFVLQSWRFLTFVSEDKPFPFRDWPT</sequence>
<dbReference type="RefSeq" id="WP_166848043.1">
    <property type="nucleotide sequence ID" value="NZ_JAAONY010000003.1"/>
</dbReference>
<dbReference type="InterPro" id="IPR025498">
    <property type="entry name" value="DUF4389"/>
</dbReference>
<accession>A0A7X0JXS1</accession>
<dbReference type="EMBL" id="JACHHT010000003">
    <property type="protein sequence ID" value="MBB6523376.1"/>
    <property type="molecule type" value="Genomic_DNA"/>
</dbReference>
<feature type="transmembrane region" description="Helical" evidence="1">
    <location>
        <begin position="21"/>
        <end position="51"/>
    </location>
</feature>
<dbReference type="InParanoid" id="A0A7X0JXS1"/>
<gene>
    <name evidence="2" type="ORF">HNR48_003678</name>
</gene>
<evidence type="ECO:0000256" key="1">
    <source>
        <dbReference type="SAM" id="Phobius"/>
    </source>
</evidence>
<organism evidence="2 3">
    <name type="scientific">Pseudoteredinibacter isoporae</name>
    <dbReference type="NCBI Taxonomy" id="570281"/>
    <lineage>
        <taxon>Bacteria</taxon>
        <taxon>Pseudomonadati</taxon>
        <taxon>Pseudomonadota</taxon>
        <taxon>Gammaproteobacteria</taxon>
        <taxon>Cellvibrionales</taxon>
        <taxon>Cellvibrionaceae</taxon>
        <taxon>Pseudoteredinibacter</taxon>
    </lineage>
</organism>
<name>A0A7X0JXS1_9GAMM</name>
<keyword evidence="1" id="KW-1133">Transmembrane helix</keyword>
<comment type="caution">
    <text evidence="2">The sequence shown here is derived from an EMBL/GenBank/DDBJ whole genome shotgun (WGS) entry which is preliminary data.</text>
</comment>
<evidence type="ECO:0000313" key="2">
    <source>
        <dbReference type="EMBL" id="MBB6523376.1"/>
    </source>
</evidence>
<evidence type="ECO:0000313" key="3">
    <source>
        <dbReference type="Proteomes" id="UP000528457"/>
    </source>
</evidence>
<keyword evidence="3" id="KW-1185">Reference proteome</keyword>
<proteinExistence type="predicted"/>
<dbReference type="Proteomes" id="UP000528457">
    <property type="component" value="Unassembled WGS sequence"/>
</dbReference>
<keyword evidence="1" id="KW-0812">Transmembrane</keyword>
<keyword evidence="1" id="KW-0472">Membrane</keyword>
<dbReference type="Pfam" id="PF14333">
    <property type="entry name" value="DUF4389"/>
    <property type="match status" value="1"/>
</dbReference>
<dbReference type="AlphaFoldDB" id="A0A7X0JXS1"/>